<evidence type="ECO:0000313" key="3">
    <source>
        <dbReference type="EMBL" id="SUM44842.1"/>
    </source>
</evidence>
<dbReference type="GO" id="GO:0003677">
    <property type="term" value="F:DNA binding"/>
    <property type="evidence" value="ECO:0007669"/>
    <property type="project" value="InterPro"/>
</dbReference>
<gene>
    <name evidence="3" type="primary">tnp_8</name>
    <name evidence="3" type="ORF">NCTC13830_02233</name>
</gene>
<evidence type="ECO:0000259" key="2">
    <source>
        <dbReference type="Pfam" id="PF05598"/>
    </source>
</evidence>
<reference evidence="3 4" key="1">
    <citation type="submission" date="2018-06" db="EMBL/GenBank/DDBJ databases">
        <authorList>
            <consortium name="Pathogen Informatics"/>
            <person name="Doyle S."/>
        </authorList>
    </citation>
    <scope>NUCLEOTIDE SEQUENCE [LARGE SCALE GENOMIC DNA]</scope>
    <source>
        <strain evidence="3 4">NCTC13830</strain>
    </source>
</reference>
<accession>A0A380G251</accession>
<dbReference type="PANTHER" id="PTHR33408:SF2">
    <property type="entry name" value="TRANSPOSASE DDE DOMAIN-CONTAINING PROTEIN"/>
    <property type="match status" value="1"/>
</dbReference>
<dbReference type="InterPro" id="IPR008490">
    <property type="entry name" value="Transposase_InsH_N"/>
</dbReference>
<dbReference type="Pfam" id="PF05598">
    <property type="entry name" value="DUF772"/>
    <property type="match status" value="1"/>
</dbReference>
<evidence type="ECO:0000313" key="4">
    <source>
        <dbReference type="Proteomes" id="UP000254047"/>
    </source>
</evidence>
<organism evidence="3 4">
    <name type="scientific">Staphylococcus petrasii</name>
    <dbReference type="NCBI Taxonomy" id="1276936"/>
    <lineage>
        <taxon>Bacteria</taxon>
        <taxon>Bacillati</taxon>
        <taxon>Bacillota</taxon>
        <taxon>Bacilli</taxon>
        <taxon>Bacillales</taxon>
        <taxon>Staphylococcaceae</taxon>
        <taxon>Staphylococcus</taxon>
    </lineage>
</organism>
<proteinExistence type="predicted"/>
<dbReference type="Pfam" id="PF01609">
    <property type="entry name" value="DDE_Tnp_1"/>
    <property type="match status" value="1"/>
</dbReference>
<sequence>MYKNYNMTQLTLPMETSVLIPTNDISRHVNDIVETIPDNEFDEFRHHRGATSYHPKMMLKVILYAYTQSVFSGRKIEKMLNDSIRMMWLSQNQKPSYKTINRFRVNPKVDALLESLFIQFYSQCVKQNLIDDKAIFIDGTKIEANANRYTFVWKKSIQNHESKMNEDSKALYHELVTNKIIPEIKEDHDNELTKEEIDLIGSHLDKEIEDLNQHINNEKCTKTRKQIRLKRTKIKKYKKQINDYFERKYRYEFQKSILKDRNSYSKTDHDATFMRMKEDHMKNGQLKPGYNLQIATNSQFVLSYNVYQNPTDTRTMIPFLNSIQETYGHLPEYIVADAGYGSESNYKAIIDDFNRTPLITYGMFIKDKTKKYKSDIFNTQNWNYDEINDEFICPNNKRLGFKRYAYRHDKYGYKRDFKLYECDDCSECPLKNQCMNFNSKTNKKIMKNYNWEYFKSQINKKLSEPETKNIYSQRKIDVEPVFGFMKAILGFTRMSVRGLNKVKRELGFVLMALNIRKVVAQRAENNQKIYKKDNFYIISIEIVFFSLIQELYVPDSYCISIIVLIKKF</sequence>
<protein>
    <submittedName>
        <fullName evidence="3">IS1272 transposase</fullName>
    </submittedName>
</protein>
<dbReference type="GO" id="GO:0004803">
    <property type="term" value="F:transposase activity"/>
    <property type="evidence" value="ECO:0007669"/>
    <property type="project" value="InterPro"/>
</dbReference>
<dbReference type="EMBL" id="UHDO01000001">
    <property type="protein sequence ID" value="SUM44842.1"/>
    <property type="molecule type" value="Genomic_DNA"/>
</dbReference>
<name>A0A380G251_9STAP</name>
<feature type="domain" description="Transposase IS4-like" evidence="1">
    <location>
        <begin position="263"/>
        <end position="515"/>
    </location>
</feature>
<feature type="domain" description="Transposase InsH N-terminal" evidence="2">
    <location>
        <begin position="19"/>
        <end position="104"/>
    </location>
</feature>
<dbReference type="InterPro" id="IPR047629">
    <property type="entry name" value="IS1182_transpos"/>
</dbReference>
<dbReference type="NCBIfam" id="NF033551">
    <property type="entry name" value="transpos_IS1182"/>
    <property type="match status" value="1"/>
</dbReference>
<dbReference type="InterPro" id="IPR002559">
    <property type="entry name" value="Transposase_11"/>
</dbReference>
<dbReference type="Proteomes" id="UP000254047">
    <property type="component" value="Unassembled WGS sequence"/>
</dbReference>
<dbReference type="GO" id="GO:0006313">
    <property type="term" value="P:DNA transposition"/>
    <property type="evidence" value="ECO:0007669"/>
    <property type="project" value="InterPro"/>
</dbReference>
<dbReference type="AlphaFoldDB" id="A0A380G251"/>
<evidence type="ECO:0000259" key="1">
    <source>
        <dbReference type="Pfam" id="PF01609"/>
    </source>
</evidence>
<dbReference type="PANTHER" id="PTHR33408">
    <property type="entry name" value="TRANSPOSASE"/>
    <property type="match status" value="1"/>
</dbReference>